<reference evidence="1 2" key="1">
    <citation type="submission" date="2024-04" db="EMBL/GenBank/DDBJ databases">
        <authorList>
            <person name="Fracassetti M."/>
        </authorList>
    </citation>
    <scope>NUCLEOTIDE SEQUENCE [LARGE SCALE GENOMIC DNA]</scope>
</reference>
<name>A0AAV2FDZ8_9ROSI</name>
<sequence>MPLPFLSTFTGTLFLDPIPANAHRHTLFFANREVLPSYHVQLHDMIEVGLDVRPFIQNLGWTFLLDHPFSSVICPDAVRFFYSNLRFTQLSSRFLTTLVFGNLLTIPVVEVERSLYIPAIGENLADASELALFNFDISAEFRQLTGQFPGPNLSLPVSALLPSLRALHFYISRVFLPRSGDFNLITPVELWVLVHAAHGVPLSYADLFFGHAISYCDVNVTSPLPFGPLITTFLSRIRVNIQPFRSITPSVYLTADDVMDLLEIAVEGENGDGHVVVLSSSSDSDDGNGGDVPELAPFAAALQALYGSDSDGEGAQSQGEE</sequence>
<proteinExistence type="predicted"/>
<keyword evidence="2" id="KW-1185">Reference proteome</keyword>
<protein>
    <submittedName>
        <fullName evidence="1">Uncharacterized protein</fullName>
    </submittedName>
</protein>
<dbReference type="Proteomes" id="UP001497516">
    <property type="component" value="Chromosome 6"/>
</dbReference>
<accession>A0AAV2FDZ8</accession>
<dbReference type="AlphaFoldDB" id="A0AAV2FDZ8"/>
<dbReference type="EMBL" id="OZ034819">
    <property type="protein sequence ID" value="CAL1396237.1"/>
    <property type="molecule type" value="Genomic_DNA"/>
</dbReference>
<gene>
    <name evidence="1" type="ORF">LTRI10_LOCUS36617</name>
</gene>
<evidence type="ECO:0000313" key="2">
    <source>
        <dbReference type="Proteomes" id="UP001497516"/>
    </source>
</evidence>
<evidence type="ECO:0000313" key="1">
    <source>
        <dbReference type="EMBL" id="CAL1396237.1"/>
    </source>
</evidence>
<organism evidence="1 2">
    <name type="scientific">Linum trigynum</name>
    <dbReference type="NCBI Taxonomy" id="586398"/>
    <lineage>
        <taxon>Eukaryota</taxon>
        <taxon>Viridiplantae</taxon>
        <taxon>Streptophyta</taxon>
        <taxon>Embryophyta</taxon>
        <taxon>Tracheophyta</taxon>
        <taxon>Spermatophyta</taxon>
        <taxon>Magnoliopsida</taxon>
        <taxon>eudicotyledons</taxon>
        <taxon>Gunneridae</taxon>
        <taxon>Pentapetalae</taxon>
        <taxon>rosids</taxon>
        <taxon>fabids</taxon>
        <taxon>Malpighiales</taxon>
        <taxon>Linaceae</taxon>
        <taxon>Linum</taxon>
    </lineage>
</organism>